<name>A0A1A7XRK9_9TELE</name>
<dbReference type="EMBL" id="HADW01019243">
    <property type="protein sequence ID" value="SBP20643.1"/>
    <property type="molecule type" value="Transcribed_RNA"/>
</dbReference>
<protein>
    <submittedName>
        <fullName evidence="1">Uncharacterized protein</fullName>
    </submittedName>
</protein>
<feature type="non-terminal residue" evidence="1">
    <location>
        <position position="1"/>
    </location>
</feature>
<sequence>FLFQMKSIMNTENITRWQTEPTTGGELMQQTTPCELIGQNLNVLKSISVHYYIYAQ</sequence>
<dbReference type="AlphaFoldDB" id="A0A1A7XRK9"/>
<feature type="non-terminal residue" evidence="1">
    <location>
        <position position="56"/>
    </location>
</feature>
<evidence type="ECO:0000313" key="1">
    <source>
        <dbReference type="EMBL" id="SBP20643.1"/>
    </source>
</evidence>
<reference evidence="1" key="2">
    <citation type="submission" date="2016-06" db="EMBL/GenBank/DDBJ databases">
        <title>The genome of a short-lived fish provides insights into sex chromosome evolution and the genetic control of aging.</title>
        <authorList>
            <person name="Reichwald K."/>
            <person name="Felder M."/>
            <person name="Petzold A."/>
            <person name="Koch P."/>
            <person name="Groth M."/>
            <person name="Platzer M."/>
        </authorList>
    </citation>
    <scope>NUCLEOTIDE SEQUENCE</scope>
    <source>
        <tissue evidence="1">Brain</tissue>
    </source>
</reference>
<reference evidence="1" key="1">
    <citation type="submission" date="2016-05" db="EMBL/GenBank/DDBJ databases">
        <authorList>
            <person name="Lavstsen T."/>
            <person name="Jespersen J.S."/>
        </authorList>
    </citation>
    <scope>NUCLEOTIDE SEQUENCE</scope>
    <source>
        <tissue evidence="1">Brain</tissue>
    </source>
</reference>
<proteinExistence type="predicted"/>
<gene>
    <name evidence="1" type="primary">Nfu_g_1_014016</name>
</gene>
<accession>A0A1A7XRK9</accession>
<organism evidence="1">
    <name type="scientific">Iconisemion striatum</name>
    <dbReference type="NCBI Taxonomy" id="60296"/>
    <lineage>
        <taxon>Eukaryota</taxon>
        <taxon>Metazoa</taxon>
        <taxon>Chordata</taxon>
        <taxon>Craniata</taxon>
        <taxon>Vertebrata</taxon>
        <taxon>Euteleostomi</taxon>
        <taxon>Actinopterygii</taxon>
        <taxon>Neopterygii</taxon>
        <taxon>Teleostei</taxon>
        <taxon>Neoteleostei</taxon>
        <taxon>Acanthomorphata</taxon>
        <taxon>Ovalentaria</taxon>
        <taxon>Atherinomorphae</taxon>
        <taxon>Cyprinodontiformes</taxon>
        <taxon>Nothobranchiidae</taxon>
        <taxon>Iconisemion</taxon>
    </lineage>
</organism>